<proteinExistence type="predicted"/>
<name>A0A5B8NSK9_9CHRO</name>
<dbReference type="OrthoDB" id="467414at2"/>
<evidence type="ECO:0000256" key="1">
    <source>
        <dbReference type="SAM" id="Phobius"/>
    </source>
</evidence>
<keyword evidence="1" id="KW-0812">Transmembrane</keyword>
<evidence type="ECO:0000313" key="3">
    <source>
        <dbReference type="Proteomes" id="UP000318453"/>
    </source>
</evidence>
<feature type="transmembrane region" description="Helical" evidence="1">
    <location>
        <begin position="6"/>
        <end position="27"/>
    </location>
</feature>
<dbReference type="Proteomes" id="UP000318453">
    <property type="component" value="Chromosome"/>
</dbReference>
<feature type="transmembrane region" description="Helical" evidence="1">
    <location>
        <begin position="39"/>
        <end position="59"/>
    </location>
</feature>
<dbReference type="NCBIfam" id="TIGR03165">
    <property type="entry name" value="F1F0_chp_2"/>
    <property type="match status" value="1"/>
</dbReference>
<evidence type="ECO:0000313" key="2">
    <source>
        <dbReference type="EMBL" id="QDZ41491.1"/>
    </source>
</evidence>
<feature type="transmembrane region" description="Helical" evidence="1">
    <location>
        <begin position="65"/>
        <end position="83"/>
    </location>
</feature>
<dbReference type="Pfam" id="PF12966">
    <property type="entry name" value="AtpR"/>
    <property type="match status" value="1"/>
</dbReference>
<dbReference type="KEGG" id="enn:FRE64_08790"/>
<dbReference type="AlphaFoldDB" id="A0A5B8NSK9"/>
<organism evidence="2 3">
    <name type="scientific">Euhalothece natronophila Z-M001</name>
    <dbReference type="NCBI Taxonomy" id="522448"/>
    <lineage>
        <taxon>Bacteria</taxon>
        <taxon>Bacillati</taxon>
        <taxon>Cyanobacteriota</taxon>
        <taxon>Cyanophyceae</taxon>
        <taxon>Oscillatoriophycideae</taxon>
        <taxon>Chroococcales</taxon>
        <taxon>Halothecacae</taxon>
        <taxon>Halothece cluster</taxon>
        <taxon>Euhalothece</taxon>
    </lineage>
</organism>
<dbReference type="EMBL" id="CP042326">
    <property type="protein sequence ID" value="QDZ41491.1"/>
    <property type="molecule type" value="Genomic_DNA"/>
</dbReference>
<reference evidence="2" key="1">
    <citation type="submission" date="2019-08" db="EMBL/GenBank/DDBJ databases">
        <title>Carotenoids and Carotenoid Binding Proteins in the Halophilic Cyanobacterium Euhalothece sp. ZM00.</title>
        <authorList>
            <person name="Cho S.M."/>
            <person name="Song J.Y."/>
            <person name="Park Y.-I."/>
        </authorList>
    </citation>
    <scope>NUCLEOTIDE SEQUENCE [LARGE SCALE GENOMIC DNA]</scope>
    <source>
        <strain evidence="2">Z-M001</strain>
    </source>
</reference>
<accession>A0A5B8NSK9</accession>
<protein>
    <submittedName>
        <fullName evidence="2">ATP synthase subunit I</fullName>
    </submittedName>
</protein>
<gene>
    <name evidence="2" type="ORF">FRE64_08790</name>
</gene>
<keyword evidence="1" id="KW-0472">Membrane</keyword>
<sequence>MLTEVIETILAIPFGFVLGSLYFWGLWQTTQQLPVTRAPLRLFLASYFGRLTLAGLGFYGIAQGGWVNVLLSLLGFLIARSLLIRRWEPKPYQEEK</sequence>
<dbReference type="InterPro" id="IPR017581">
    <property type="entry name" value="AtpR-like"/>
</dbReference>
<keyword evidence="3" id="KW-1185">Reference proteome</keyword>
<keyword evidence="1" id="KW-1133">Transmembrane helix</keyword>